<feature type="domain" description="N-acetyltransferase" evidence="1">
    <location>
        <begin position="9"/>
        <end position="173"/>
    </location>
</feature>
<dbReference type="PROSITE" id="PS51186">
    <property type="entry name" value="GNAT"/>
    <property type="match status" value="1"/>
</dbReference>
<dbReference type="EMBL" id="OBDZ01000009">
    <property type="protein sequence ID" value="SNY24902.1"/>
    <property type="molecule type" value="Genomic_DNA"/>
</dbReference>
<dbReference type="RefSeq" id="WP_097017460.1">
    <property type="nucleotide sequence ID" value="NZ_OBDZ01000009.1"/>
</dbReference>
<dbReference type="Proteomes" id="UP000219573">
    <property type="component" value="Unassembled WGS sequence"/>
</dbReference>
<accession>A0A285GMV8</accession>
<name>A0A285GMV8_9FIRM</name>
<evidence type="ECO:0000313" key="3">
    <source>
        <dbReference type="Proteomes" id="UP000219573"/>
    </source>
</evidence>
<dbReference type="GO" id="GO:0016747">
    <property type="term" value="F:acyltransferase activity, transferring groups other than amino-acyl groups"/>
    <property type="evidence" value="ECO:0007669"/>
    <property type="project" value="InterPro"/>
</dbReference>
<dbReference type="InterPro" id="IPR016181">
    <property type="entry name" value="Acyl_CoA_acyltransferase"/>
</dbReference>
<evidence type="ECO:0000313" key="2">
    <source>
        <dbReference type="EMBL" id="SNY24902.1"/>
    </source>
</evidence>
<dbReference type="PANTHER" id="PTHR43415">
    <property type="entry name" value="SPERMIDINE N(1)-ACETYLTRANSFERASE"/>
    <property type="match status" value="1"/>
</dbReference>
<reference evidence="3" key="1">
    <citation type="submission" date="2017-09" db="EMBL/GenBank/DDBJ databases">
        <authorList>
            <person name="Varghese N."/>
            <person name="Submissions S."/>
        </authorList>
    </citation>
    <scope>NUCLEOTIDE SEQUENCE [LARGE SCALE GENOMIC DNA]</scope>
    <source>
        <strain evidence="3">MSL47</strain>
    </source>
</reference>
<sequence>MSRIYGQRIRLREYQSSDFEDIRGWVINPEITGYLSDIFLYPNSEKDTRDFLNKAMSNEWTGFVIADIEDGDYIGQIDFVNLDLKNGYGVLGLVIGDNENLGKGLGSEALDLILDFAFNQLRLNRVELVCWEYNHRAQRSYEKVGFVKEGIRRQKRYRNGKYHDEICYGILKDEWQSRQDN</sequence>
<dbReference type="PANTHER" id="PTHR43415:SF3">
    <property type="entry name" value="GNAT-FAMILY ACETYLTRANSFERASE"/>
    <property type="match status" value="1"/>
</dbReference>
<organism evidence="2 3">
    <name type="scientific">Orenia metallireducens</name>
    <dbReference type="NCBI Taxonomy" id="1413210"/>
    <lineage>
        <taxon>Bacteria</taxon>
        <taxon>Bacillati</taxon>
        <taxon>Bacillota</taxon>
        <taxon>Clostridia</taxon>
        <taxon>Halanaerobiales</taxon>
        <taxon>Halobacteroidaceae</taxon>
        <taxon>Orenia</taxon>
    </lineage>
</organism>
<keyword evidence="2" id="KW-0808">Transferase</keyword>
<gene>
    <name evidence="2" type="ORF">SAMN06265827_1094</name>
</gene>
<dbReference type="AlphaFoldDB" id="A0A285GMV8"/>
<dbReference type="OrthoDB" id="9795206at2"/>
<dbReference type="STRING" id="1413210.U472_08700"/>
<protein>
    <submittedName>
        <fullName evidence="2">Protein N-acetyltransferase, RimJ/RimL family</fullName>
    </submittedName>
</protein>
<keyword evidence="3" id="KW-1185">Reference proteome</keyword>
<proteinExistence type="predicted"/>
<dbReference type="Pfam" id="PF13302">
    <property type="entry name" value="Acetyltransf_3"/>
    <property type="match status" value="1"/>
</dbReference>
<dbReference type="InterPro" id="IPR000182">
    <property type="entry name" value="GNAT_dom"/>
</dbReference>
<dbReference type="SUPFAM" id="SSF55729">
    <property type="entry name" value="Acyl-CoA N-acyltransferases (Nat)"/>
    <property type="match status" value="1"/>
</dbReference>
<dbReference type="Gene3D" id="3.40.630.30">
    <property type="match status" value="1"/>
</dbReference>
<evidence type="ECO:0000259" key="1">
    <source>
        <dbReference type="PROSITE" id="PS51186"/>
    </source>
</evidence>